<evidence type="ECO:0000313" key="11">
    <source>
        <dbReference type="Proteomes" id="UP000091820"/>
    </source>
</evidence>
<dbReference type="Gene3D" id="1.20.1080.10">
    <property type="entry name" value="Glycerol uptake facilitator protein"/>
    <property type="match status" value="1"/>
</dbReference>
<evidence type="ECO:0000256" key="1">
    <source>
        <dbReference type="ARBA" id="ARBA00004651"/>
    </source>
</evidence>
<feature type="transmembrane region" description="Helical" evidence="9">
    <location>
        <begin position="140"/>
        <end position="162"/>
    </location>
</feature>
<evidence type="ECO:0008006" key="12">
    <source>
        <dbReference type="Google" id="ProtNLM"/>
    </source>
</evidence>
<dbReference type="Pfam" id="PF00230">
    <property type="entry name" value="MIP"/>
    <property type="match status" value="1"/>
</dbReference>
<dbReference type="InterPro" id="IPR022357">
    <property type="entry name" value="MIP_CS"/>
</dbReference>
<dbReference type="AlphaFoldDB" id="A0A1A9WLX8"/>
<accession>A0A1A9WLX8</accession>
<dbReference type="SUPFAM" id="SSF81338">
    <property type="entry name" value="Aquaporin-like"/>
    <property type="match status" value="1"/>
</dbReference>
<evidence type="ECO:0000256" key="8">
    <source>
        <dbReference type="RuleBase" id="RU000477"/>
    </source>
</evidence>
<dbReference type="PANTHER" id="PTHR19139">
    <property type="entry name" value="AQUAPORIN TRANSPORTER"/>
    <property type="match status" value="1"/>
</dbReference>
<dbReference type="VEuPathDB" id="VectorBase:GBRI024382"/>
<keyword evidence="4" id="KW-1003">Cell membrane</keyword>
<dbReference type="EnsemblMetazoa" id="GBRI024382-RA">
    <property type="protein sequence ID" value="GBRI024382-PA"/>
    <property type="gene ID" value="GBRI024382"/>
</dbReference>
<dbReference type="STRING" id="37001.A0A1A9WLX8"/>
<keyword evidence="7 9" id="KW-0472">Membrane</keyword>
<dbReference type="PROSITE" id="PS00221">
    <property type="entry name" value="MIP"/>
    <property type="match status" value="1"/>
</dbReference>
<dbReference type="PRINTS" id="PR00783">
    <property type="entry name" value="MINTRINSICP"/>
</dbReference>
<sequence>MNSDRPMSHNKYSCGFEEIYSKDYNLWKSVIAEFFGSMLLNIFAGATFSQGEDIIFKAFSNGLGIYIVNVIIGKLSGGHVNPSVTVTMLLSRRITFTRALFYVIIQCCGSTIGVFAIKHLLDDTYHYGLHNFELAENVSIIQGLAMEFLLGFSLLLTVFAAYDINNRNTHCANCLAIGLCVTLGHLCFGRYTGAGLNPANVLASALVAGNWNFHWIYWIGPIFGGIMAAIIYVQILETSLQLTKPLDAADKYRLHVIEREMSKKDSNKNYA</sequence>
<dbReference type="InterPro" id="IPR023271">
    <property type="entry name" value="Aquaporin-like"/>
</dbReference>
<dbReference type="GO" id="GO:0005886">
    <property type="term" value="C:plasma membrane"/>
    <property type="evidence" value="ECO:0007669"/>
    <property type="project" value="UniProtKB-SubCell"/>
</dbReference>
<proteinExistence type="inferred from homology"/>
<keyword evidence="6 9" id="KW-1133">Transmembrane helix</keyword>
<comment type="subcellular location">
    <subcellularLocation>
        <location evidence="1">Cell membrane</location>
        <topology evidence="1">Multi-pass membrane protein</topology>
    </subcellularLocation>
</comment>
<evidence type="ECO:0000256" key="3">
    <source>
        <dbReference type="ARBA" id="ARBA00022448"/>
    </source>
</evidence>
<evidence type="ECO:0000256" key="2">
    <source>
        <dbReference type="ARBA" id="ARBA00006175"/>
    </source>
</evidence>
<evidence type="ECO:0000256" key="9">
    <source>
        <dbReference type="SAM" id="Phobius"/>
    </source>
</evidence>
<evidence type="ECO:0000256" key="4">
    <source>
        <dbReference type="ARBA" id="ARBA00022475"/>
    </source>
</evidence>
<organism evidence="10 11">
    <name type="scientific">Glossina brevipalpis</name>
    <dbReference type="NCBI Taxonomy" id="37001"/>
    <lineage>
        <taxon>Eukaryota</taxon>
        <taxon>Metazoa</taxon>
        <taxon>Ecdysozoa</taxon>
        <taxon>Arthropoda</taxon>
        <taxon>Hexapoda</taxon>
        <taxon>Insecta</taxon>
        <taxon>Pterygota</taxon>
        <taxon>Neoptera</taxon>
        <taxon>Endopterygota</taxon>
        <taxon>Diptera</taxon>
        <taxon>Brachycera</taxon>
        <taxon>Muscomorpha</taxon>
        <taxon>Hippoboscoidea</taxon>
        <taxon>Glossinidae</taxon>
        <taxon>Glossina</taxon>
    </lineage>
</organism>
<feature type="transmembrane region" description="Helical" evidence="9">
    <location>
        <begin position="54"/>
        <end position="72"/>
    </location>
</feature>
<reference evidence="11" key="1">
    <citation type="submission" date="2014-03" db="EMBL/GenBank/DDBJ databases">
        <authorList>
            <person name="Aksoy S."/>
            <person name="Warren W."/>
            <person name="Wilson R.K."/>
        </authorList>
    </citation>
    <scope>NUCLEOTIDE SEQUENCE [LARGE SCALE GENOMIC DNA]</scope>
    <source>
        <strain evidence="11">IAEA</strain>
    </source>
</reference>
<protein>
    <recommendedName>
        <fullName evidence="12">Aquaporin</fullName>
    </recommendedName>
</protein>
<feature type="transmembrane region" description="Helical" evidence="9">
    <location>
        <begin position="174"/>
        <end position="193"/>
    </location>
</feature>
<keyword evidence="3 8" id="KW-0813">Transport</keyword>
<evidence type="ECO:0000256" key="6">
    <source>
        <dbReference type="ARBA" id="ARBA00022989"/>
    </source>
</evidence>
<dbReference type="PANTHER" id="PTHR19139:SF199">
    <property type="entry name" value="MIP17260P"/>
    <property type="match status" value="1"/>
</dbReference>
<evidence type="ECO:0000256" key="7">
    <source>
        <dbReference type="ARBA" id="ARBA00023136"/>
    </source>
</evidence>
<feature type="transmembrane region" description="Helical" evidence="9">
    <location>
        <begin position="213"/>
        <end position="235"/>
    </location>
</feature>
<keyword evidence="11" id="KW-1185">Reference proteome</keyword>
<dbReference type="InterPro" id="IPR000425">
    <property type="entry name" value="MIP"/>
</dbReference>
<evidence type="ECO:0000313" key="10">
    <source>
        <dbReference type="EnsemblMetazoa" id="GBRI024382-PA"/>
    </source>
</evidence>
<reference evidence="10" key="2">
    <citation type="submission" date="2020-05" db="UniProtKB">
        <authorList>
            <consortium name="EnsemblMetazoa"/>
        </authorList>
    </citation>
    <scope>IDENTIFICATION</scope>
    <source>
        <strain evidence="10">IAEA</strain>
    </source>
</reference>
<dbReference type="InterPro" id="IPR034294">
    <property type="entry name" value="Aquaporin_transptr"/>
</dbReference>
<evidence type="ECO:0000256" key="5">
    <source>
        <dbReference type="ARBA" id="ARBA00022692"/>
    </source>
</evidence>
<dbReference type="GO" id="GO:0015267">
    <property type="term" value="F:channel activity"/>
    <property type="evidence" value="ECO:0007669"/>
    <property type="project" value="InterPro"/>
</dbReference>
<name>A0A1A9WLX8_9MUSC</name>
<feature type="transmembrane region" description="Helical" evidence="9">
    <location>
        <begin position="30"/>
        <end position="48"/>
    </location>
</feature>
<dbReference type="Proteomes" id="UP000091820">
    <property type="component" value="Unassembled WGS sequence"/>
</dbReference>
<feature type="transmembrane region" description="Helical" evidence="9">
    <location>
        <begin position="99"/>
        <end position="120"/>
    </location>
</feature>
<comment type="similarity">
    <text evidence="2 8">Belongs to the MIP/aquaporin (TC 1.A.8) family.</text>
</comment>
<keyword evidence="5 8" id="KW-0812">Transmembrane</keyword>